<gene>
    <name evidence="2" type="ORF">GCM10025790_22930</name>
</gene>
<reference evidence="3" key="1">
    <citation type="journal article" date="2019" name="Int. J. Syst. Evol. Microbiol.">
        <title>The Global Catalogue of Microorganisms (GCM) 10K type strain sequencing project: providing services to taxonomists for standard genome sequencing and annotation.</title>
        <authorList>
            <consortium name="The Broad Institute Genomics Platform"/>
            <consortium name="The Broad Institute Genome Sequencing Center for Infectious Disease"/>
            <person name="Wu L."/>
            <person name="Ma J."/>
        </authorList>
    </citation>
    <scope>NUCLEOTIDE SEQUENCE [LARGE SCALE GENOMIC DNA]</scope>
    <source>
        <strain evidence="3">JCM 19129</strain>
    </source>
</reference>
<keyword evidence="3" id="KW-1185">Reference proteome</keyword>
<proteinExistence type="predicted"/>
<organism evidence="2 3">
    <name type="scientific">Nesterenkonia rhizosphaerae</name>
    <dbReference type="NCBI Taxonomy" id="1348272"/>
    <lineage>
        <taxon>Bacteria</taxon>
        <taxon>Bacillati</taxon>
        <taxon>Actinomycetota</taxon>
        <taxon>Actinomycetes</taxon>
        <taxon>Micrococcales</taxon>
        <taxon>Micrococcaceae</taxon>
        <taxon>Nesterenkonia</taxon>
    </lineage>
</organism>
<dbReference type="RefSeq" id="WP_345478148.1">
    <property type="nucleotide sequence ID" value="NZ_BAABLW010000007.1"/>
</dbReference>
<accession>A0ABP9G0U4</accession>
<evidence type="ECO:0000313" key="2">
    <source>
        <dbReference type="EMBL" id="GAA4925054.1"/>
    </source>
</evidence>
<feature type="region of interest" description="Disordered" evidence="1">
    <location>
        <begin position="236"/>
        <end position="297"/>
    </location>
</feature>
<dbReference type="Proteomes" id="UP001500368">
    <property type="component" value="Unassembled WGS sequence"/>
</dbReference>
<protein>
    <submittedName>
        <fullName evidence="2">Uncharacterized protein</fullName>
    </submittedName>
</protein>
<feature type="compositionally biased region" description="Polar residues" evidence="1">
    <location>
        <begin position="288"/>
        <end position="297"/>
    </location>
</feature>
<sequence length="297" mass="33660">MSFHHENVIWQSPDMTWNLGFYERIPGNTTDPDYDAEWDDDFDHNAFQFVSTGHPTSEAARRSWKGSNPGSSWEVPYCDAKADEIERLEDLTAKKCEAEKGRKPDGTIYLGGRTVGYQGPPKSRTLKSVKRERDAAVEAWASDHVRGYIQNLHNIDTRTALDARIEKMLPQATDADRDAYEAEDAAHRQRLLKLVESAELDRVKQAQHNRRFGFSRSVGERMGRQRRAEEEIRELITASEASARKRQKQHKKSKKSAESSRSSRVKARPAVKSTGFCGKRTRSGAPCRNSSNCPVHG</sequence>
<evidence type="ECO:0000313" key="3">
    <source>
        <dbReference type="Proteomes" id="UP001500368"/>
    </source>
</evidence>
<feature type="compositionally biased region" description="Basic residues" evidence="1">
    <location>
        <begin position="244"/>
        <end position="254"/>
    </location>
</feature>
<name>A0ABP9G0U4_9MICC</name>
<comment type="caution">
    <text evidence="2">The sequence shown here is derived from an EMBL/GenBank/DDBJ whole genome shotgun (WGS) entry which is preliminary data.</text>
</comment>
<dbReference type="EMBL" id="BAABLW010000007">
    <property type="protein sequence ID" value="GAA4925054.1"/>
    <property type="molecule type" value="Genomic_DNA"/>
</dbReference>
<evidence type="ECO:0000256" key="1">
    <source>
        <dbReference type="SAM" id="MobiDB-lite"/>
    </source>
</evidence>